<evidence type="ECO:0000313" key="3">
    <source>
        <dbReference type="Proteomes" id="UP001239083"/>
    </source>
</evidence>
<proteinExistence type="predicted"/>
<accession>A0ABU0R764</accession>
<protein>
    <recommendedName>
        <fullName evidence="4">Galactose mutarotase-like enzyme</fullName>
    </recommendedName>
</protein>
<name>A0ABU0R764_9MICO</name>
<evidence type="ECO:0000313" key="2">
    <source>
        <dbReference type="EMBL" id="MDQ0893931.1"/>
    </source>
</evidence>
<feature type="region of interest" description="Disordered" evidence="1">
    <location>
        <begin position="100"/>
        <end position="121"/>
    </location>
</feature>
<evidence type="ECO:0000256" key="1">
    <source>
        <dbReference type="SAM" id="MobiDB-lite"/>
    </source>
</evidence>
<evidence type="ECO:0008006" key="4">
    <source>
        <dbReference type="Google" id="ProtNLM"/>
    </source>
</evidence>
<sequence>MSRDRESNDDRMQPGEPEVAGGWLRPAGGTPAEPRWGHSDGLQVGLHPLGGPRGLLRLYTPYLDHHRDRLVNFIAVEPVPAGADERGYSELEASRLDGEPGLRFWSADDPSDPTPRPADEPARGMIEVVDGIERLRVWILVEPFANGADVAVSVTFRADRPHEIELAAHAGETSVPLGQCVLTATMGNWARLRRLHLAERTVVAGELWPSYRDAHFADHARFGLPELTAADGAVTVSATPDEAAPHEAEYAPGTSEHWHYVGRRAVQTWRAADPHPELAVQVNGRYTYWMSAAPIPGGIAFENFELVEPFRQGRPLTFAIEPLDV</sequence>
<gene>
    <name evidence="2" type="ORF">QFZ26_001486</name>
</gene>
<dbReference type="EMBL" id="JAUSYY010000001">
    <property type="protein sequence ID" value="MDQ0893931.1"/>
    <property type="molecule type" value="Genomic_DNA"/>
</dbReference>
<reference evidence="2 3" key="1">
    <citation type="submission" date="2023-07" db="EMBL/GenBank/DDBJ databases">
        <title>Comparative genomics of wheat-associated soil bacteria to identify genetic determinants of phenazine resistance.</title>
        <authorList>
            <person name="Mouncey N."/>
        </authorList>
    </citation>
    <scope>NUCLEOTIDE SEQUENCE [LARGE SCALE GENOMIC DNA]</scope>
    <source>
        <strain evidence="2 3">V3I3</strain>
    </source>
</reference>
<keyword evidence="3" id="KW-1185">Reference proteome</keyword>
<feature type="compositionally biased region" description="Basic and acidic residues" evidence="1">
    <location>
        <begin position="1"/>
        <end position="13"/>
    </location>
</feature>
<comment type="caution">
    <text evidence="2">The sequence shown here is derived from an EMBL/GenBank/DDBJ whole genome shotgun (WGS) entry which is preliminary data.</text>
</comment>
<dbReference type="RefSeq" id="WP_307040763.1">
    <property type="nucleotide sequence ID" value="NZ_JAUSYY010000001.1"/>
</dbReference>
<dbReference type="Proteomes" id="UP001239083">
    <property type="component" value="Unassembled WGS sequence"/>
</dbReference>
<organism evidence="2 3">
    <name type="scientific">Agromyces ramosus</name>
    <dbReference type="NCBI Taxonomy" id="33879"/>
    <lineage>
        <taxon>Bacteria</taxon>
        <taxon>Bacillati</taxon>
        <taxon>Actinomycetota</taxon>
        <taxon>Actinomycetes</taxon>
        <taxon>Micrococcales</taxon>
        <taxon>Microbacteriaceae</taxon>
        <taxon>Agromyces</taxon>
    </lineage>
</organism>
<feature type="region of interest" description="Disordered" evidence="1">
    <location>
        <begin position="1"/>
        <end position="39"/>
    </location>
</feature>